<evidence type="ECO:0000256" key="5">
    <source>
        <dbReference type="ARBA" id="ARBA00023154"/>
    </source>
</evidence>
<evidence type="ECO:0000259" key="8">
    <source>
        <dbReference type="SMART" id="SM01002"/>
    </source>
</evidence>
<comment type="caution">
    <text evidence="10">The sequence shown here is derived from an EMBL/GenBank/DDBJ whole genome shotgun (WGS) entry which is preliminary data.</text>
</comment>
<dbReference type="FunFam" id="3.30.360.10:FF:000008">
    <property type="entry name" value="Alpha-aminoadipic semialdehyde synthase, mitochondrial"/>
    <property type="match status" value="1"/>
</dbReference>
<dbReference type="InterPro" id="IPR032095">
    <property type="entry name" value="Sacchrp_dh-like_C"/>
</dbReference>
<evidence type="ECO:0000256" key="1">
    <source>
        <dbReference type="ARBA" id="ARBA00004682"/>
    </source>
</evidence>
<proteinExistence type="inferred from homology"/>
<dbReference type="AlphaFoldDB" id="A0A2S5B1P8"/>
<sequence>MLTRRLIRPIAFLKPNQRQLHASAPGLATLGLRAEDPLRRWERRAALDPEAVRQLVEDGHQILVERCSKRAIGEAEYTKAGAEIVPELDVTACDVVVGVKEPVLSTLPVAANPARKPAAHLAFFHCHKGQDYNFPLLQTLLDSSARVGTRFIDYELLTDAPSKDATRRPSAGKRTVGFGYLAGYSGMADGLAQLGTKLLASKGVATPFLSLERPIQAGTVDKMRQELERVGAEIKSGALDGLDRPLIIAITGRGKVGSGAHTVLEQLGVQWVEANELESLSKSSDRRTVFACHLDLSDYLVNRTGQSFDREEYREHPERYESVFHSKIAPYTTVFCNGGLWNPSSPRLLTTSQLAELQAHPSTSLLSIIDISCDFGGGLEFVQWATTLDDPIVQYDARNDRLHRDASDAHSIQLSTVEILPSAFPVDATRQFSKSLLPYIQKLLQDPSLAETPSNGLADALRRATLVRDGTLEERHRWVMDLVRKAGRRQKVVVLGAGLVAGPAIRTLSARADVDVMVASNDLAAAQALAAERSNVEAKYLDAGDPAAVTELVKGADVVLSLLPAPLHVKIAKLCIEHKASLVTASYTSPEMAALHEEARTAGVVLLNELGLDPGIDHITAMRLIEEARSTGHSIKSFISFCGGLPSPELSNVPLGYKFSWSPRGVLTAALNAASYRLSGKDVAIPGPNLLKENFPRLPLLRGLALEGVANRDSLSYLPQYGLPADLPTILRGTLRYPGFSRVVDAFKRLGLLDTSPLSQGLESPSTLLEACLRAKGHATTDGPSRQQALLAVLEGDEALATETLAVLQELGLAPSGRASATAEDLVKLPATARAPIDYLSIILAERLKYGPQERDIVVLAHEVTTEAPDGTPHLFTSSLVQYGTEEASAMATTVGVPIALGALLVLDGKIAQRGLVSPTSEEVWRPMLPALEQAGIRFVEGHRAGSRGILEVLQK</sequence>
<dbReference type="PANTHER" id="PTHR11133:SF23">
    <property type="entry name" value="SACCHAROPINE DEHYDROGENASE [NAD(+), L-LYSINE-FORMING]"/>
    <property type="match status" value="1"/>
</dbReference>
<gene>
    <name evidence="10" type="ORF">BMF94_6290</name>
</gene>
<dbReference type="UniPathway" id="UPA00868">
    <property type="reaction ID" value="UER00835"/>
</dbReference>
<organism evidence="10 11">
    <name type="scientific">Rhodotorula taiwanensis</name>
    <dbReference type="NCBI Taxonomy" id="741276"/>
    <lineage>
        <taxon>Eukaryota</taxon>
        <taxon>Fungi</taxon>
        <taxon>Dikarya</taxon>
        <taxon>Basidiomycota</taxon>
        <taxon>Pucciniomycotina</taxon>
        <taxon>Microbotryomycetes</taxon>
        <taxon>Sporidiobolales</taxon>
        <taxon>Sporidiobolaceae</taxon>
        <taxon>Rhodotorula</taxon>
    </lineage>
</organism>
<dbReference type="Gene3D" id="1.10.1870.10">
    <property type="entry name" value="Domain 3, Saccharopine reductase"/>
    <property type="match status" value="1"/>
</dbReference>
<feature type="domain" description="Alanine dehydrogenase/pyridine nucleotide transhydrogenase NAD(H)-binding" evidence="8">
    <location>
        <begin position="232"/>
        <end position="411"/>
    </location>
</feature>
<dbReference type="GO" id="GO:0005737">
    <property type="term" value="C:cytoplasm"/>
    <property type="evidence" value="ECO:0007669"/>
    <property type="project" value="TreeGrafter"/>
</dbReference>
<feature type="domain" description="Alanine dehydrogenase/pyridine nucleotide transhydrogenase N-terminal" evidence="9">
    <location>
        <begin position="31"/>
        <end position="185"/>
    </location>
</feature>
<keyword evidence="3" id="KW-0521">NADP</keyword>
<evidence type="ECO:0000256" key="2">
    <source>
        <dbReference type="ARBA" id="ARBA00004720"/>
    </source>
</evidence>
<dbReference type="Proteomes" id="UP000237144">
    <property type="component" value="Unassembled WGS sequence"/>
</dbReference>
<dbReference type="SUPFAM" id="SSF55347">
    <property type="entry name" value="Glyceraldehyde-3-phosphate dehydrogenase-like, C-terminal domain"/>
    <property type="match status" value="1"/>
</dbReference>
<evidence type="ECO:0000313" key="11">
    <source>
        <dbReference type="Proteomes" id="UP000237144"/>
    </source>
</evidence>
<dbReference type="InterPro" id="IPR005097">
    <property type="entry name" value="Sacchrp_dh_NADP-bd"/>
</dbReference>
<comment type="pathway">
    <text evidence="2">Amino-acid degradation; L-lysine degradation via saccharopine pathway; glutaryl-CoA from L-lysine: step 2/6.</text>
</comment>
<comment type="pathway">
    <text evidence="1">Amino-acid degradation; L-lysine degradation via saccharopine pathway; glutaryl-CoA from L-lysine: step 1/6.</text>
</comment>
<dbReference type="OrthoDB" id="10059875at2759"/>
<keyword evidence="5" id="KW-0028">Amino-acid biosynthesis</keyword>
<dbReference type="SUPFAM" id="SSF51735">
    <property type="entry name" value="NAD(P)-binding Rossmann-fold domains"/>
    <property type="match status" value="1"/>
</dbReference>
<dbReference type="InterPro" id="IPR051168">
    <property type="entry name" value="AASS"/>
</dbReference>
<keyword evidence="4" id="KW-0560">Oxidoreductase</keyword>
<dbReference type="PANTHER" id="PTHR11133">
    <property type="entry name" value="SACCHAROPINE DEHYDROGENASE"/>
    <property type="match status" value="1"/>
</dbReference>
<evidence type="ECO:0000259" key="9">
    <source>
        <dbReference type="SMART" id="SM01003"/>
    </source>
</evidence>
<dbReference type="Pfam" id="PF16653">
    <property type="entry name" value="Sacchrp_dh_C"/>
    <property type="match status" value="1"/>
</dbReference>
<dbReference type="SMART" id="SM01003">
    <property type="entry name" value="AlaDh_PNT_N"/>
    <property type="match status" value="1"/>
</dbReference>
<keyword evidence="6" id="KW-0511">Multifunctional enzyme</keyword>
<protein>
    <submittedName>
        <fullName evidence="10">Uncharacterized protein</fullName>
    </submittedName>
</protein>
<dbReference type="Pfam" id="PF03435">
    <property type="entry name" value="Sacchrp_dh_NADP"/>
    <property type="match status" value="1"/>
</dbReference>
<evidence type="ECO:0000313" key="10">
    <source>
        <dbReference type="EMBL" id="POY70707.1"/>
    </source>
</evidence>
<dbReference type="STRING" id="741276.A0A2S5B1P8"/>
<dbReference type="Pfam" id="PF05222">
    <property type="entry name" value="AlaDh_PNT_N"/>
    <property type="match status" value="1"/>
</dbReference>
<dbReference type="GO" id="GO:0019878">
    <property type="term" value="P:lysine biosynthetic process via aminoadipic acid"/>
    <property type="evidence" value="ECO:0007669"/>
    <property type="project" value="TreeGrafter"/>
</dbReference>
<dbReference type="InterPro" id="IPR007886">
    <property type="entry name" value="AlaDH/PNT_N"/>
</dbReference>
<evidence type="ECO:0000256" key="4">
    <source>
        <dbReference type="ARBA" id="ARBA00023002"/>
    </source>
</evidence>
<name>A0A2S5B1P8_9BASI</name>
<dbReference type="GO" id="GO:0033512">
    <property type="term" value="P:L-lysine catabolic process to acetyl-CoA via saccharopine"/>
    <property type="evidence" value="ECO:0007669"/>
    <property type="project" value="UniProtKB-UniPathway"/>
</dbReference>
<dbReference type="Gene3D" id="3.40.50.720">
    <property type="entry name" value="NAD(P)-binding Rossmann-like Domain"/>
    <property type="match status" value="3"/>
</dbReference>
<accession>A0A2S5B1P8</accession>
<keyword evidence="11" id="KW-1185">Reference proteome</keyword>
<evidence type="ECO:0000256" key="3">
    <source>
        <dbReference type="ARBA" id="ARBA00022857"/>
    </source>
</evidence>
<dbReference type="Gene3D" id="3.30.360.10">
    <property type="entry name" value="Dihydrodipicolinate Reductase, domain 2"/>
    <property type="match status" value="1"/>
</dbReference>
<evidence type="ECO:0000256" key="7">
    <source>
        <dbReference type="ARBA" id="ARBA00025744"/>
    </source>
</evidence>
<dbReference type="InterPro" id="IPR036291">
    <property type="entry name" value="NAD(P)-bd_dom_sf"/>
</dbReference>
<keyword evidence="5" id="KW-0457">Lysine biosynthesis</keyword>
<evidence type="ECO:0000256" key="6">
    <source>
        <dbReference type="ARBA" id="ARBA00023268"/>
    </source>
</evidence>
<dbReference type="EMBL" id="PJQD01000098">
    <property type="protein sequence ID" value="POY70707.1"/>
    <property type="molecule type" value="Genomic_DNA"/>
</dbReference>
<dbReference type="SMART" id="SM01002">
    <property type="entry name" value="AlaDh_PNT_C"/>
    <property type="match status" value="1"/>
</dbReference>
<dbReference type="SUPFAM" id="SSF52283">
    <property type="entry name" value="Formate/glycerate dehydrogenase catalytic domain-like"/>
    <property type="match status" value="1"/>
</dbReference>
<dbReference type="InterPro" id="IPR007698">
    <property type="entry name" value="AlaDH/PNT_NAD(H)-bd"/>
</dbReference>
<dbReference type="FunFam" id="3.40.50.720:FF:000072">
    <property type="entry name" value="Saccharopine dehydrogenase [NADP(+), L-glutamate-forming]"/>
    <property type="match status" value="1"/>
</dbReference>
<comment type="similarity">
    <text evidence="7">In the C-terminal section; belongs to the saccharopine dehydrogenase family.</text>
</comment>
<reference evidence="10 11" key="1">
    <citation type="journal article" date="2018" name="Front. Microbiol.">
        <title>Prospects for Fungal Bioremediation of Acidic Radioactive Waste Sites: Characterization and Genome Sequence of Rhodotorula taiwanensis MD1149.</title>
        <authorList>
            <person name="Tkavc R."/>
            <person name="Matrosova V.Y."/>
            <person name="Grichenko O.E."/>
            <person name="Gostincar C."/>
            <person name="Volpe R.P."/>
            <person name="Klimenkova P."/>
            <person name="Gaidamakova E.K."/>
            <person name="Zhou C.E."/>
            <person name="Stewart B.J."/>
            <person name="Lyman M.G."/>
            <person name="Malfatti S.A."/>
            <person name="Rubinfeld B."/>
            <person name="Courtot M."/>
            <person name="Singh J."/>
            <person name="Dalgard C.L."/>
            <person name="Hamilton T."/>
            <person name="Frey K.G."/>
            <person name="Gunde-Cimerman N."/>
            <person name="Dugan L."/>
            <person name="Daly M.J."/>
        </authorList>
    </citation>
    <scope>NUCLEOTIDE SEQUENCE [LARGE SCALE GENOMIC DNA]</scope>
    <source>
        <strain evidence="10 11">MD1149</strain>
    </source>
</reference>
<dbReference type="GO" id="GO:0004753">
    <property type="term" value="F:saccharopine dehydrogenase activity"/>
    <property type="evidence" value="ECO:0007669"/>
    <property type="project" value="TreeGrafter"/>
</dbReference>